<evidence type="ECO:0000259" key="4">
    <source>
        <dbReference type="PROSITE" id="PS51767"/>
    </source>
</evidence>
<dbReference type="PROSITE" id="PS51767">
    <property type="entry name" value="PEPTIDASE_A1"/>
    <property type="match status" value="1"/>
</dbReference>
<name>A0A1Y2BWY8_9FUNG</name>
<dbReference type="InterPro" id="IPR033121">
    <property type="entry name" value="PEPTIDASE_A1"/>
</dbReference>
<dbReference type="EMBL" id="MCGO01000040">
    <property type="protein sequence ID" value="ORY39263.1"/>
    <property type="molecule type" value="Genomic_DNA"/>
</dbReference>
<feature type="signal peptide" evidence="3">
    <location>
        <begin position="1"/>
        <end position="18"/>
    </location>
</feature>
<dbReference type="SUPFAM" id="SSF50630">
    <property type="entry name" value="Acid proteases"/>
    <property type="match status" value="1"/>
</dbReference>
<dbReference type="AlphaFoldDB" id="A0A1Y2BWY8"/>
<keyword evidence="5" id="KW-0645">Protease</keyword>
<dbReference type="CDD" id="cd05471">
    <property type="entry name" value="pepsin_like"/>
    <property type="match status" value="1"/>
</dbReference>
<keyword evidence="3" id="KW-0732">Signal</keyword>
<keyword evidence="2" id="KW-1015">Disulfide bond</keyword>
<evidence type="ECO:0000256" key="3">
    <source>
        <dbReference type="SAM" id="SignalP"/>
    </source>
</evidence>
<dbReference type="Proteomes" id="UP000193642">
    <property type="component" value="Unassembled WGS sequence"/>
</dbReference>
<feature type="disulfide bond" evidence="2">
    <location>
        <begin position="298"/>
        <end position="339"/>
    </location>
</feature>
<keyword evidence="6" id="KW-1185">Reference proteome</keyword>
<reference evidence="5 6" key="1">
    <citation type="submission" date="2016-07" db="EMBL/GenBank/DDBJ databases">
        <title>Pervasive Adenine N6-methylation of Active Genes in Fungi.</title>
        <authorList>
            <consortium name="DOE Joint Genome Institute"/>
            <person name="Mondo S.J."/>
            <person name="Dannebaum R.O."/>
            <person name="Kuo R.C."/>
            <person name="Labutti K."/>
            <person name="Haridas S."/>
            <person name="Kuo A."/>
            <person name="Salamov A."/>
            <person name="Ahrendt S.R."/>
            <person name="Lipzen A."/>
            <person name="Sullivan W."/>
            <person name="Andreopoulos W.B."/>
            <person name="Clum A."/>
            <person name="Lindquist E."/>
            <person name="Daum C."/>
            <person name="Ramamoorthy G.K."/>
            <person name="Gryganskyi A."/>
            <person name="Culley D."/>
            <person name="Magnuson J.K."/>
            <person name="James T.Y."/>
            <person name="O'Malley M.A."/>
            <person name="Stajich J.E."/>
            <person name="Spatafora J.W."/>
            <person name="Visel A."/>
            <person name="Grigoriev I.V."/>
        </authorList>
    </citation>
    <scope>NUCLEOTIDE SEQUENCE [LARGE SCALE GENOMIC DNA]</scope>
    <source>
        <strain evidence="5 6">JEL800</strain>
    </source>
</reference>
<keyword evidence="5" id="KW-0378">Hydrolase</keyword>
<dbReference type="InterPro" id="IPR001461">
    <property type="entry name" value="Aspartic_peptidase_A1"/>
</dbReference>
<accession>A0A1Y2BWY8</accession>
<gene>
    <name evidence="5" type="ORF">BCR33DRAFT_768636</name>
</gene>
<dbReference type="PRINTS" id="PR00792">
    <property type="entry name" value="PEPSIN"/>
</dbReference>
<dbReference type="GO" id="GO:0006508">
    <property type="term" value="P:proteolysis"/>
    <property type="evidence" value="ECO:0007669"/>
    <property type="project" value="UniProtKB-KW"/>
</dbReference>
<feature type="domain" description="Peptidase A1" evidence="4">
    <location>
        <begin position="76"/>
        <end position="376"/>
    </location>
</feature>
<dbReference type="PANTHER" id="PTHR47966">
    <property type="entry name" value="BETA-SITE APP-CLEAVING ENZYME, ISOFORM A-RELATED"/>
    <property type="match status" value="1"/>
</dbReference>
<comment type="caution">
    <text evidence="5">The sequence shown here is derived from an EMBL/GenBank/DDBJ whole genome shotgun (WGS) entry which is preliminary data.</text>
</comment>
<evidence type="ECO:0000256" key="1">
    <source>
        <dbReference type="ARBA" id="ARBA00007447"/>
    </source>
</evidence>
<dbReference type="InterPro" id="IPR034164">
    <property type="entry name" value="Pepsin-like_dom"/>
</dbReference>
<comment type="similarity">
    <text evidence="1">Belongs to the peptidase A1 family.</text>
</comment>
<sequence length="384" mass="40540">MQLIPLVSLLAAASSVLSLPTIPNRSGKQWPFPGVVDIEIFRDAGLDRSYGLQRRALGDGAAKVAEIKQEQLGGYFYANLTLPGNAPQPVCFDTGSSDTWVIGSKCSADSKGGCTPNQPGSVRVNDEFINTGIKGSTFYLGNGDGNSAKNLPVGIATDLIGGIGGVGTLGMGFNAISNIAKALDGGSASGTNKRIHNANFMDHIGVSMFGIFISPNDSSRGMVNFGYMDPTKFDVKNGRVQWFPLSGDVSYTIPQGKQTTDSIVVDTGTPKLLLTTEIADYINSWFNSRYHVEKTIPCDGKPLVITLTGPPAPLSSASVTIQYTLYYKTLAGENGKGSCTSLIVGGGEQSGTILGAPFFQAAYTVFDKSGKRMGFSPVKAGWTW</sequence>
<evidence type="ECO:0000256" key="2">
    <source>
        <dbReference type="PIRSR" id="PIRSR601461-2"/>
    </source>
</evidence>
<organism evidence="5 6">
    <name type="scientific">Rhizoclosmatium globosum</name>
    <dbReference type="NCBI Taxonomy" id="329046"/>
    <lineage>
        <taxon>Eukaryota</taxon>
        <taxon>Fungi</taxon>
        <taxon>Fungi incertae sedis</taxon>
        <taxon>Chytridiomycota</taxon>
        <taxon>Chytridiomycota incertae sedis</taxon>
        <taxon>Chytridiomycetes</taxon>
        <taxon>Chytridiales</taxon>
        <taxon>Chytriomycetaceae</taxon>
        <taxon>Rhizoclosmatium</taxon>
    </lineage>
</organism>
<dbReference type="PANTHER" id="PTHR47966:SF51">
    <property type="entry name" value="BETA-SITE APP-CLEAVING ENZYME, ISOFORM A-RELATED"/>
    <property type="match status" value="1"/>
</dbReference>
<feature type="chain" id="PRO_5013163974" evidence="3">
    <location>
        <begin position="19"/>
        <end position="384"/>
    </location>
</feature>
<dbReference type="STRING" id="329046.A0A1Y2BWY8"/>
<evidence type="ECO:0000313" key="5">
    <source>
        <dbReference type="EMBL" id="ORY39263.1"/>
    </source>
</evidence>
<dbReference type="OrthoDB" id="771136at2759"/>
<dbReference type="Gene3D" id="2.40.70.10">
    <property type="entry name" value="Acid Proteases"/>
    <property type="match status" value="2"/>
</dbReference>
<evidence type="ECO:0000313" key="6">
    <source>
        <dbReference type="Proteomes" id="UP000193642"/>
    </source>
</evidence>
<protein>
    <submittedName>
        <fullName evidence="5">Acid protease</fullName>
    </submittedName>
</protein>
<dbReference type="GO" id="GO:0004190">
    <property type="term" value="F:aspartic-type endopeptidase activity"/>
    <property type="evidence" value="ECO:0007669"/>
    <property type="project" value="InterPro"/>
</dbReference>
<dbReference type="Pfam" id="PF00026">
    <property type="entry name" value="Asp"/>
    <property type="match status" value="2"/>
</dbReference>
<dbReference type="InterPro" id="IPR021109">
    <property type="entry name" value="Peptidase_aspartic_dom_sf"/>
</dbReference>
<proteinExistence type="inferred from homology"/>